<dbReference type="HOGENOM" id="CLU_2982266_0_0_1"/>
<dbReference type="EnsemblPlants" id="OB04G17530.1">
    <property type="protein sequence ID" value="OB04G17530.1"/>
    <property type="gene ID" value="OB04G17530"/>
</dbReference>
<dbReference type="Gramene" id="OB04G17530.1">
    <property type="protein sequence ID" value="OB04G17530.1"/>
    <property type="gene ID" value="OB04G17530"/>
</dbReference>
<dbReference type="AlphaFoldDB" id="J3LX78"/>
<sequence length="58" mass="6471">MPRGIIKLRKAGVASLTSQPSLSLNNGKIISLSLPIVLYHSVFFDLFYFKPLTFGFIL</sequence>
<dbReference type="Proteomes" id="UP000006038">
    <property type="component" value="Chromosome 4"/>
</dbReference>
<protein>
    <submittedName>
        <fullName evidence="1">Uncharacterized protein</fullName>
    </submittedName>
</protein>
<reference evidence="1" key="2">
    <citation type="submission" date="2013-04" db="UniProtKB">
        <authorList>
            <consortium name="EnsemblPlants"/>
        </authorList>
    </citation>
    <scope>IDENTIFICATION</scope>
</reference>
<evidence type="ECO:0000313" key="2">
    <source>
        <dbReference type="Proteomes" id="UP000006038"/>
    </source>
</evidence>
<proteinExistence type="predicted"/>
<name>J3LX78_ORYBR</name>
<accession>J3LX78</accession>
<evidence type="ECO:0000313" key="1">
    <source>
        <dbReference type="EnsemblPlants" id="OB04G17530.1"/>
    </source>
</evidence>
<keyword evidence="2" id="KW-1185">Reference proteome</keyword>
<reference evidence="1" key="1">
    <citation type="journal article" date="2013" name="Nat. Commun.">
        <title>Whole-genome sequencing of Oryza brachyantha reveals mechanisms underlying Oryza genome evolution.</title>
        <authorList>
            <person name="Chen J."/>
            <person name="Huang Q."/>
            <person name="Gao D."/>
            <person name="Wang J."/>
            <person name="Lang Y."/>
            <person name="Liu T."/>
            <person name="Li B."/>
            <person name="Bai Z."/>
            <person name="Luis Goicoechea J."/>
            <person name="Liang C."/>
            <person name="Chen C."/>
            <person name="Zhang W."/>
            <person name="Sun S."/>
            <person name="Liao Y."/>
            <person name="Zhang X."/>
            <person name="Yang L."/>
            <person name="Song C."/>
            <person name="Wang M."/>
            <person name="Shi J."/>
            <person name="Liu G."/>
            <person name="Liu J."/>
            <person name="Zhou H."/>
            <person name="Zhou W."/>
            <person name="Yu Q."/>
            <person name="An N."/>
            <person name="Chen Y."/>
            <person name="Cai Q."/>
            <person name="Wang B."/>
            <person name="Liu B."/>
            <person name="Min J."/>
            <person name="Huang Y."/>
            <person name="Wu H."/>
            <person name="Li Z."/>
            <person name="Zhang Y."/>
            <person name="Yin Y."/>
            <person name="Song W."/>
            <person name="Jiang J."/>
            <person name="Jackson S.A."/>
            <person name="Wing R.A."/>
            <person name="Wang J."/>
            <person name="Chen M."/>
        </authorList>
    </citation>
    <scope>NUCLEOTIDE SEQUENCE [LARGE SCALE GENOMIC DNA]</scope>
    <source>
        <strain evidence="1">cv. IRGC 101232</strain>
    </source>
</reference>
<organism evidence="1">
    <name type="scientific">Oryza brachyantha</name>
    <name type="common">malo sina</name>
    <dbReference type="NCBI Taxonomy" id="4533"/>
    <lineage>
        <taxon>Eukaryota</taxon>
        <taxon>Viridiplantae</taxon>
        <taxon>Streptophyta</taxon>
        <taxon>Embryophyta</taxon>
        <taxon>Tracheophyta</taxon>
        <taxon>Spermatophyta</taxon>
        <taxon>Magnoliopsida</taxon>
        <taxon>Liliopsida</taxon>
        <taxon>Poales</taxon>
        <taxon>Poaceae</taxon>
        <taxon>BOP clade</taxon>
        <taxon>Oryzoideae</taxon>
        <taxon>Oryzeae</taxon>
        <taxon>Oryzinae</taxon>
        <taxon>Oryza</taxon>
    </lineage>
</organism>